<reference evidence="1" key="2">
    <citation type="submission" date="2022-08" db="UniProtKB">
        <authorList>
            <consortium name="EnsemblMetazoa"/>
        </authorList>
    </citation>
    <scope>IDENTIFICATION</scope>
    <source>
        <strain evidence="1">STECLA/ALBI9_A</strain>
    </source>
</reference>
<evidence type="ECO:0000313" key="1">
    <source>
        <dbReference type="EnsemblMetazoa" id="AALB014395-PA"/>
    </source>
</evidence>
<evidence type="ECO:0000313" key="2">
    <source>
        <dbReference type="Proteomes" id="UP000069272"/>
    </source>
</evidence>
<keyword evidence="2" id="KW-1185">Reference proteome</keyword>
<dbReference type="EnsemblMetazoa" id="AALB014395-RA">
    <property type="protein sequence ID" value="AALB014395-PA"/>
    <property type="gene ID" value="AALB014395"/>
</dbReference>
<organism evidence="1 2">
    <name type="scientific">Anopheles albimanus</name>
    <name type="common">New world malaria mosquito</name>
    <dbReference type="NCBI Taxonomy" id="7167"/>
    <lineage>
        <taxon>Eukaryota</taxon>
        <taxon>Metazoa</taxon>
        <taxon>Ecdysozoa</taxon>
        <taxon>Arthropoda</taxon>
        <taxon>Hexapoda</taxon>
        <taxon>Insecta</taxon>
        <taxon>Pterygota</taxon>
        <taxon>Neoptera</taxon>
        <taxon>Endopterygota</taxon>
        <taxon>Diptera</taxon>
        <taxon>Nematocera</taxon>
        <taxon>Culicoidea</taxon>
        <taxon>Culicidae</taxon>
        <taxon>Anophelinae</taxon>
        <taxon>Anopheles</taxon>
    </lineage>
</organism>
<dbReference type="Proteomes" id="UP000069272">
    <property type="component" value="Chromosome 3R"/>
</dbReference>
<reference evidence="1 2" key="1">
    <citation type="journal article" date="2017" name="G3 (Bethesda)">
        <title>The Physical Genome Mapping of Anopheles albimanus Corrected Scaffold Misassemblies and Identified Interarm Rearrangements in Genus Anopheles.</title>
        <authorList>
            <person name="Artemov G.N."/>
            <person name="Peery A.N."/>
            <person name="Jiang X."/>
            <person name="Tu Z."/>
            <person name="Stegniy V.N."/>
            <person name="Sharakhova M.V."/>
            <person name="Sharakhov I.V."/>
        </authorList>
    </citation>
    <scope>NUCLEOTIDE SEQUENCE [LARGE SCALE GENOMIC DNA]</scope>
    <source>
        <strain evidence="1 2">ALBI9_A</strain>
    </source>
</reference>
<proteinExistence type="predicted"/>
<dbReference type="VEuPathDB" id="VectorBase:AALB014395"/>
<dbReference type="PROSITE" id="PS51257">
    <property type="entry name" value="PROKAR_LIPOPROTEIN"/>
    <property type="match status" value="1"/>
</dbReference>
<protein>
    <submittedName>
        <fullName evidence="1">Uncharacterized protein</fullName>
    </submittedName>
</protein>
<sequence length="83" mass="8743">MHDRSHSFGGPSLLSCPREERVLPVSPGTISDDTSTSLCLVCLKTLHALSDIVAVTNDCYTNGGYALFIASSLSLCLSLSLAL</sequence>
<name>A0A182FXM7_ANOAL</name>
<dbReference type="AlphaFoldDB" id="A0A182FXM7"/>
<accession>A0A182FXM7</accession>